<evidence type="ECO:0000313" key="3">
    <source>
        <dbReference type="EMBL" id="KUN04785.1"/>
    </source>
</evidence>
<reference evidence="3 4" key="1">
    <citation type="submission" date="2015-10" db="EMBL/GenBank/DDBJ databases">
        <title>Draft genome sequence of Streptomyces yokosukanensis DSM 40224, type strain for the species Streptomyces yokosukanensis.</title>
        <authorList>
            <person name="Ruckert C."/>
            <person name="Winkler A."/>
            <person name="Kalinowski J."/>
            <person name="Kampfer P."/>
            <person name="Glaeser S."/>
        </authorList>
    </citation>
    <scope>NUCLEOTIDE SEQUENCE [LARGE SCALE GENOMIC DNA]</scope>
    <source>
        <strain evidence="3 4">DSM 40224</strain>
    </source>
</reference>
<dbReference type="SUPFAM" id="SSF102114">
    <property type="entry name" value="Radical SAM enzymes"/>
    <property type="match status" value="1"/>
</dbReference>
<dbReference type="Pfam" id="PF04055">
    <property type="entry name" value="Radical_SAM"/>
    <property type="match status" value="1"/>
</dbReference>
<dbReference type="GO" id="GO:0051539">
    <property type="term" value="F:4 iron, 4 sulfur cluster binding"/>
    <property type="evidence" value="ECO:0007669"/>
    <property type="project" value="TreeGrafter"/>
</dbReference>
<dbReference type="EMBL" id="LMWN01000024">
    <property type="protein sequence ID" value="KUN04785.1"/>
    <property type="molecule type" value="Genomic_DNA"/>
</dbReference>
<dbReference type="STRING" id="67386.AQI95_18010"/>
<evidence type="ECO:0000256" key="1">
    <source>
        <dbReference type="ARBA" id="ARBA00017228"/>
    </source>
</evidence>
<dbReference type="SMART" id="SM00729">
    <property type="entry name" value="Elp3"/>
    <property type="match status" value="1"/>
</dbReference>
<dbReference type="Gene3D" id="3.30.750.200">
    <property type="match status" value="1"/>
</dbReference>
<accession>A0A101P4K7</accession>
<evidence type="ECO:0000259" key="2">
    <source>
        <dbReference type="PROSITE" id="PS51918"/>
    </source>
</evidence>
<dbReference type="GO" id="GO:0006779">
    <property type="term" value="P:porphyrin-containing compound biosynthetic process"/>
    <property type="evidence" value="ECO:0007669"/>
    <property type="project" value="TreeGrafter"/>
</dbReference>
<keyword evidence="4" id="KW-1185">Reference proteome</keyword>
<sequence>MTITTTTTSMPFWKEYPERDNEWVRQYPTKHVPVTEEEVFESKPMGVYVHVPFCNRLCFSCPYIKFQTVRDLTRAYLDAVKAEITNYANRPYIQDHVITLGYIGGGTPTALTAPQLDDLLGHLFGSLTIADDADFSIETTPVDITERKARVLLDRGVRRISLGVQSFVEEELKNLGRPSDPEMLKNSIRLLQDCGFENINIDLMHGINGQTMDGWKHSLDVAIELGVTCVSFYTYMEFAQISTKRRKLPSVPERGLVDEMFFVAAQKLVENGFKGYYGDCFAKPGYQPRYGETSWSEDVPIIPLGPTATGHLRDHWYFNEPDLGKYIQTVMDGRLPIAMGKHITQSEAIRRSMVLGVKAGRVDRERFRRLHGVDFMEMFRAELDDLVEKELITVSETGIEVTGPKGWYYLDNISKTFYSPEYRRYPQHLGADISNFVSPQRSLPLEVVSGPAGKGACHDH</sequence>
<dbReference type="Proteomes" id="UP000053127">
    <property type="component" value="Unassembled WGS sequence"/>
</dbReference>
<organism evidence="3 4">
    <name type="scientific">Streptomyces yokosukanensis</name>
    <dbReference type="NCBI Taxonomy" id="67386"/>
    <lineage>
        <taxon>Bacteria</taxon>
        <taxon>Bacillati</taxon>
        <taxon>Actinomycetota</taxon>
        <taxon>Actinomycetes</taxon>
        <taxon>Kitasatosporales</taxon>
        <taxon>Streptomycetaceae</taxon>
        <taxon>Streptomyces</taxon>
    </lineage>
</organism>
<dbReference type="OrthoDB" id="9808022at2"/>
<dbReference type="GO" id="GO:0003824">
    <property type="term" value="F:catalytic activity"/>
    <property type="evidence" value="ECO:0007669"/>
    <property type="project" value="InterPro"/>
</dbReference>
<dbReference type="RefSeq" id="WP_067124173.1">
    <property type="nucleotide sequence ID" value="NZ_JBFACD010000035.1"/>
</dbReference>
<comment type="caution">
    <text evidence="3">The sequence shown here is derived from an EMBL/GenBank/DDBJ whole genome shotgun (WGS) entry which is preliminary data.</text>
</comment>
<dbReference type="SFLD" id="SFLDS00029">
    <property type="entry name" value="Radical_SAM"/>
    <property type="match status" value="1"/>
</dbReference>
<evidence type="ECO:0000313" key="4">
    <source>
        <dbReference type="Proteomes" id="UP000053127"/>
    </source>
</evidence>
<dbReference type="GO" id="GO:0005737">
    <property type="term" value="C:cytoplasm"/>
    <property type="evidence" value="ECO:0007669"/>
    <property type="project" value="TreeGrafter"/>
</dbReference>
<dbReference type="AlphaFoldDB" id="A0A101P4K7"/>
<dbReference type="PANTHER" id="PTHR13932:SF5">
    <property type="entry name" value="RADICAL S-ADENOSYL METHIONINE DOMAIN-CONTAINING PROTEIN 1, MITOCHONDRIAL"/>
    <property type="match status" value="1"/>
</dbReference>
<dbReference type="InterPro" id="IPR034505">
    <property type="entry name" value="Coproporphyrinogen-III_oxidase"/>
</dbReference>
<protein>
    <recommendedName>
        <fullName evidence="1">Heme chaperone HemW</fullName>
    </recommendedName>
</protein>
<dbReference type="InterPro" id="IPR006638">
    <property type="entry name" value="Elp3/MiaA/NifB-like_rSAM"/>
</dbReference>
<dbReference type="SFLD" id="SFLDG01065">
    <property type="entry name" value="anaerobic_coproporphyrinogen-I"/>
    <property type="match status" value="1"/>
</dbReference>
<dbReference type="PROSITE" id="PS51918">
    <property type="entry name" value="RADICAL_SAM"/>
    <property type="match status" value="1"/>
</dbReference>
<proteinExistence type="predicted"/>
<dbReference type="PANTHER" id="PTHR13932">
    <property type="entry name" value="COPROPORPHYRINIGEN III OXIDASE"/>
    <property type="match status" value="1"/>
</dbReference>
<dbReference type="InterPro" id="IPR007197">
    <property type="entry name" value="rSAM"/>
</dbReference>
<feature type="domain" description="Radical SAM core" evidence="2">
    <location>
        <begin position="39"/>
        <end position="274"/>
    </location>
</feature>
<gene>
    <name evidence="3" type="ORF">AQI95_18010</name>
</gene>
<dbReference type="InterPro" id="IPR058240">
    <property type="entry name" value="rSAM_sf"/>
</dbReference>
<name>A0A101P4K7_9ACTN</name>